<accession>A0A916YMD6</accession>
<evidence type="ECO:0000313" key="2">
    <source>
        <dbReference type="EMBL" id="GGD51383.1"/>
    </source>
</evidence>
<reference evidence="2" key="2">
    <citation type="submission" date="2020-09" db="EMBL/GenBank/DDBJ databases">
        <authorList>
            <person name="Sun Q."/>
            <person name="Zhou Y."/>
        </authorList>
    </citation>
    <scope>NUCLEOTIDE SEQUENCE</scope>
    <source>
        <strain evidence="2">CGMCC 1.15958</strain>
    </source>
</reference>
<feature type="signal peptide" evidence="1">
    <location>
        <begin position="1"/>
        <end position="19"/>
    </location>
</feature>
<reference evidence="2" key="1">
    <citation type="journal article" date="2014" name="Int. J. Syst. Evol. Microbiol.">
        <title>Complete genome sequence of Corynebacterium casei LMG S-19264T (=DSM 44701T), isolated from a smear-ripened cheese.</title>
        <authorList>
            <consortium name="US DOE Joint Genome Institute (JGI-PGF)"/>
            <person name="Walter F."/>
            <person name="Albersmeier A."/>
            <person name="Kalinowski J."/>
            <person name="Ruckert C."/>
        </authorList>
    </citation>
    <scope>NUCLEOTIDE SEQUENCE</scope>
    <source>
        <strain evidence="2">CGMCC 1.15958</strain>
    </source>
</reference>
<dbReference type="EMBL" id="BMKK01000002">
    <property type="protein sequence ID" value="GGD51383.1"/>
    <property type="molecule type" value="Genomic_DNA"/>
</dbReference>
<protein>
    <submittedName>
        <fullName evidence="2">Uncharacterized protein</fullName>
    </submittedName>
</protein>
<name>A0A916YMD6_9BACT</name>
<comment type="caution">
    <text evidence="2">The sequence shown here is derived from an EMBL/GenBank/DDBJ whole genome shotgun (WGS) entry which is preliminary data.</text>
</comment>
<organism evidence="2 3">
    <name type="scientific">Emticicia aquatilis</name>
    <dbReference type="NCBI Taxonomy" id="1537369"/>
    <lineage>
        <taxon>Bacteria</taxon>
        <taxon>Pseudomonadati</taxon>
        <taxon>Bacteroidota</taxon>
        <taxon>Cytophagia</taxon>
        <taxon>Cytophagales</taxon>
        <taxon>Leadbetterellaceae</taxon>
        <taxon>Emticicia</taxon>
    </lineage>
</organism>
<keyword evidence="3" id="KW-1185">Reference proteome</keyword>
<evidence type="ECO:0000256" key="1">
    <source>
        <dbReference type="SAM" id="SignalP"/>
    </source>
</evidence>
<dbReference type="RefSeq" id="WP_188765374.1">
    <property type="nucleotide sequence ID" value="NZ_BMKK01000002.1"/>
</dbReference>
<gene>
    <name evidence="2" type="ORF">GCM10011514_14520</name>
</gene>
<keyword evidence="1" id="KW-0732">Signal</keyword>
<feature type="chain" id="PRO_5038069634" evidence="1">
    <location>
        <begin position="20"/>
        <end position="428"/>
    </location>
</feature>
<dbReference type="Proteomes" id="UP000609064">
    <property type="component" value="Unassembled WGS sequence"/>
</dbReference>
<evidence type="ECO:0000313" key="3">
    <source>
        <dbReference type="Proteomes" id="UP000609064"/>
    </source>
</evidence>
<proteinExistence type="predicted"/>
<sequence>MKKCILMSVFTLATFSLIAQSVSINPNNLQIPSVSALPACAAADYGKIVFLTTTNRANVCSGTGWIEVSAGGGGGGSLTLPFSGSISSSTSPFTITNSGGGANSAGINGITGSALAGASGVWGYTVSTTPTGHNYGVYGLNQATNGNGFGVHGRHNGSGVGVFGQSVSGNGVEGVTTTGSGVEGTSTNGGQGVLGISTGNANAIGVAGSISGNLGTAVKGFANGTNSIAGSFENTNASGLGLQTLGKIRFQGNGAGIDKVLVSTDANGTAVWESLIRTDVLKLGAAAFQSHISTNESTMGGQGISMTTAAGSFHANVALPNGAALTDFTIYYIDNDGVAPATGLGLTSFALQKLNHTGNGGSYTNVFAGSGNFINTPASPNMGFFTTSPLSEIIDNNTFFYRLVVTMPASTNLTLVGAAIRYSYTLNN</sequence>
<dbReference type="AlphaFoldDB" id="A0A916YMD6"/>